<sequence>MAKSSTFHYLSSQPAFLLSVSVPSPPLHSKEEGSKERQHTRERAAVEIETQEYRQKGSRVSHPATKGRKERDSEGDSKINPIFLRGHTGWNDPVMMPKPCHTPRPGDQGGRVWLSAIYRRSPNRGISDSSSQIFYLKSLLHY</sequence>
<gene>
    <name evidence="1" type="ORF">KUCAC02_028406</name>
</gene>
<name>A0ACB9X3T5_CHAAC</name>
<dbReference type="Proteomes" id="UP001057452">
    <property type="component" value="Chromosome 9"/>
</dbReference>
<keyword evidence="2" id="KW-1185">Reference proteome</keyword>
<proteinExistence type="predicted"/>
<evidence type="ECO:0000313" key="2">
    <source>
        <dbReference type="Proteomes" id="UP001057452"/>
    </source>
</evidence>
<organism evidence="1 2">
    <name type="scientific">Chaenocephalus aceratus</name>
    <name type="common">Blackfin icefish</name>
    <name type="synonym">Chaenichthys aceratus</name>
    <dbReference type="NCBI Taxonomy" id="36190"/>
    <lineage>
        <taxon>Eukaryota</taxon>
        <taxon>Metazoa</taxon>
        <taxon>Chordata</taxon>
        <taxon>Craniata</taxon>
        <taxon>Vertebrata</taxon>
        <taxon>Euteleostomi</taxon>
        <taxon>Actinopterygii</taxon>
        <taxon>Neopterygii</taxon>
        <taxon>Teleostei</taxon>
        <taxon>Neoteleostei</taxon>
        <taxon>Acanthomorphata</taxon>
        <taxon>Eupercaria</taxon>
        <taxon>Perciformes</taxon>
        <taxon>Notothenioidei</taxon>
        <taxon>Channichthyidae</taxon>
        <taxon>Chaenocephalus</taxon>
    </lineage>
</organism>
<evidence type="ECO:0000313" key="1">
    <source>
        <dbReference type="EMBL" id="KAI4820429.1"/>
    </source>
</evidence>
<protein>
    <submittedName>
        <fullName evidence="1">Uncharacterized protein</fullName>
    </submittedName>
</protein>
<dbReference type="EMBL" id="CM043793">
    <property type="protein sequence ID" value="KAI4820429.1"/>
    <property type="molecule type" value="Genomic_DNA"/>
</dbReference>
<comment type="caution">
    <text evidence="1">The sequence shown here is derived from an EMBL/GenBank/DDBJ whole genome shotgun (WGS) entry which is preliminary data.</text>
</comment>
<reference evidence="1" key="1">
    <citation type="submission" date="2022-05" db="EMBL/GenBank/DDBJ databases">
        <title>Chromosome-level genome of Chaenocephalus aceratus.</title>
        <authorList>
            <person name="Park H."/>
        </authorList>
    </citation>
    <scope>NUCLEOTIDE SEQUENCE</scope>
    <source>
        <strain evidence="1">KU_202001</strain>
    </source>
</reference>
<accession>A0ACB9X3T5</accession>